<sequence length="130" mass="13145">MAQFTKTGGVPWTVAAVGGGAVMGLFGALAGLDGHDRPRSKALGFATPALIIAGGPPLWIWVNGQHLNAPGLLPAVAAFTIIGAALLVVNARTCGRVPCLQALAISSGCGTIALGGLLMLQTHGWLYLTF</sequence>
<dbReference type="RefSeq" id="WP_187577137.1">
    <property type="nucleotide sequence ID" value="NZ_CP060713.1"/>
</dbReference>
<dbReference type="KEGG" id="nmes:H9L09_11730"/>
<reference evidence="2 3" key="1">
    <citation type="submission" date="2020-08" db="EMBL/GenBank/DDBJ databases">
        <title>Genome sequence of Nocardioides mesophilus KACC 16243T.</title>
        <authorList>
            <person name="Hyun D.-W."/>
            <person name="Bae J.-W."/>
        </authorList>
    </citation>
    <scope>NUCLEOTIDE SEQUENCE [LARGE SCALE GENOMIC DNA]</scope>
    <source>
        <strain evidence="2 3">KACC 16243</strain>
    </source>
</reference>
<organism evidence="2 3">
    <name type="scientific">Nocardioides mesophilus</name>
    <dbReference type="NCBI Taxonomy" id="433659"/>
    <lineage>
        <taxon>Bacteria</taxon>
        <taxon>Bacillati</taxon>
        <taxon>Actinomycetota</taxon>
        <taxon>Actinomycetes</taxon>
        <taxon>Propionibacteriales</taxon>
        <taxon>Nocardioidaceae</taxon>
        <taxon>Nocardioides</taxon>
    </lineage>
</organism>
<dbReference type="Proteomes" id="UP000515947">
    <property type="component" value="Chromosome"/>
</dbReference>
<dbReference type="AlphaFoldDB" id="A0A7G9R6S2"/>
<feature type="transmembrane region" description="Helical" evidence="1">
    <location>
        <begin position="42"/>
        <end position="60"/>
    </location>
</feature>
<feature type="transmembrane region" description="Helical" evidence="1">
    <location>
        <begin position="12"/>
        <end position="30"/>
    </location>
</feature>
<keyword evidence="1" id="KW-0472">Membrane</keyword>
<evidence type="ECO:0000313" key="3">
    <source>
        <dbReference type="Proteomes" id="UP000515947"/>
    </source>
</evidence>
<evidence type="ECO:0000256" key="1">
    <source>
        <dbReference type="SAM" id="Phobius"/>
    </source>
</evidence>
<dbReference type="EMBL" id="CP060713">
    <property type="protein sequence ID" value="QNN51297.1"/>
    <property type="molecule type" value="Genomic_DNA"/>
</dbReference>
<proteinExistence type="predicted"/>
<feature type="transmembrane region" description="Helical" evidence="1">
    <location>
        <begin position="103"/>
        <end position="128"/>
    </location>
</feature>
<gene>
    <name evidence="2" type="ORF">H9L09_11730</name>
</gene>
<keyword evidence="1" id="KW-1133">Transmembrane helix</keyword>
<keyword evidence="3" id="KW-1185">Reference proteome</keyword>
<accession>A0A7G9R6S2</accession>
<keyword evidence="1" id="KW-0812">Transmembrane</keyword>
<evidence type="ECO:0000313" key="2">
    <source>
        <dbReference type="EMBL" id="QNN51297.1"/>
    </source>
</evidence>
<feature type="transmembrane region" description="Helical" evidence="1">
    <location>
        <begin position="72"/>
        <end position="91"/>
    </location>
</feature>
<protein>
    <submittedName>
        <fullName evidence="2">Uncharacterized protein</fullName>
    </submittedName>
</protein>
<name>A0A7G9R6S2_9ACTN</name>